<dbReference type="OrthoDB" id="9806585at2"/>
<comment type="caution">
    <text evidence="2">The sequence shown here is derived from an EMBL/GenBank/DDBJ whole genome shotgun (WGS) entry which is preliminary data.</text>
</comment>
<dbReference type="SUPFAM" id="SSF89796">
    <property type="entry name" value="CoA-transferase family III (CaiB/BaiF)"/>
    <property type="match status" value="1"/>
</dbReference>
<dbReference type="InterPro" id="IPR003673">
    <property type="entry name" value="CoA-Trfase_fam_III"/>
</dbReference>
<keyword evidence="1" id="KW-0808">Transferase</keyword>
<dbReference type="Pfam" id="PF02515">
    <property type="entry name" value="CoA_transf_3"/>
    <property type="match status" value="1"/>
</dbReference>
<gene>
    <name evidence="2" type="ORF">HHI_04302</name>
</gene>
<name>A0A059FZL3_9PROT</name>
<organism evidence="2 3">
    <name type="scientific">Hyphomonas hirschiana VP5</name>
    <dbReference type="NCBI Taxonomy" id="1280951"/>
    <lineage>
        <taxon>Bacteria</taxon>
        <taxon>Pseudomonadati</taxon>
        <taxon>Pseudomonadota</taxon>
        <taxon>Alphaproteobacteria</taxon>
        <taxon>Hyphomonadales</taxon>
        <taxon>Hyphomonadaceae</taxon>
        <taxon>Hyphomonas</taxon>
    </lineage>
</organism>
<dbReference type="AlphaFoldDB" id="A0A059FZL3"/>
<dbReference type="PANTHER" id="PTHR48207:SF3">
    <property type="entry name" value="SUCCINATE--HYDROXYMETHYLGLUTARATE COA-TRANSFERASE"/>
    <property type="match status" value="1"/>
</dbReference>
<dbReference type="RefSeq" id="WP_011646100.1">
    <property type="nucleotide sequence ID" value="NZ_ARYI01000002.1"/>
</dbReference>
<evidence type="ECO:0000313" key="2">
    <source>
        <dbReference type="EMBL" id="KCZ95965.1"/>
    </source>
</evidence>
<dbReference type="InterPro" id="IPR023606">
    <property type="entry name" value="CoA-Trfase_III_dom_1_sf"/>
</dbReference>
<dbReference type="Gene3D" id="3.30.1540.10">
    <property type="entry name" value="formyl-coa transferase, domain 3"/>
    <property type="match status" value="1"/>
</dbReference>
<dbReference type="InterPro" id="IPR050483">
    <property type="entry name" value="CoA-transferase_III_domain"/>
</dbReference>
<dbReference type="PANTHER" id="PTHR48207">
    <property type="entry name" value="SUCCINATE--HYDROXYMETHYLGLUTARATE COA-TRANSFERASE"/>
    <property type="match status" value="1"/>
</dbReference>
<dbReference type="EMBL" id="ARYI01000002">
    <property type="protein sequence ID" value="KCZ95965.1"/>
    <property type="molecule type" value="Genomic_DNA"/>
</dbReference>
<dbReference type="InterPro" id="IPR044855">
    <property type="entry name" value="CoA-Trfase_III_dom3_sf"/>
</dbReference>
<dbReference type="Proteomes" id="UP000025061">
    <property type="component" value="Unassembled WGS sequence"/>
</dbReference>
<reference evidence="2 3" key="1">
    <citation type="submission" date="2013-04" db="EMBL/GenBank/DDBJ databases">
        <title>Hyphomonas hirschiana VP5 Genome Sequencing.</title>
        <authorList>
            <person name="Lai Q."/>
            <person name="Shao Z."/>
        </authorList>
    </citation>
    <scope>NUCLEOTIDE SEQUENCE [LARGE SCALE GENOMIC DNA]</scope>
    <source>
        <strain evidence="2 3">VP5</strain>
    </source>
</reference>
<protein>
    <submittedName>
        <fullName evidence="2">L-carnitine dehydratase</fullName>
    </submittedName>
</protein>
<dbReference type="Gene3D" id="3.40.50.10540">
    <property type="entry name" value="Crotonobetainyl-coa:carnitine coa-transferase, domain 1"/>
    <property type="match status" value="1"/>
</dbReference>
<sequence length="401" mass="42788">MSETGGPLKGLRVLEFTHMVMGPAAGLVLADLGAEVIKVEPIGGDKTRRLKGSGAGYFPMYNRNKKSLAVDLKSEEGKAIALALADQADIFIENFRPGALDALGFGYEALAARNPRLIYCSEKGFLDGPYAHRTALDEVAQMMGGLAYMTGPPGRPLRAGASVIDVTGGMFGAIGVLAALNERQTTGKGRHVTASLFETTVFLVGQHIAQYAVTGSPAAPMPTRVSAWAVYDVFDAKDDEKVFVGVVSDSQWTAFCKAFDLADWAADASLAGNNDRVARREEILPRLRALFAGYSKQDLMDKLEKIGLPFAPIQRPEDLLDDPHLLASGGLLDMELPEGGAVSLPALPITLDDHRPGLMLDPPRIGAHSVEILKSLGHAQDQIDSLISRGLVEVSEAQPAE</sequence>
<evidence type="ECO:0000313" key="3">
    <source>
        <dbReference type="Proteomes" id="UP000025061"/>
    </source>
</evidence>
<evidence type="ECO:0000256" key="1">
    <source>
        <dbReference type="ARBA" id="ARBA00022679"/>
    </source>
</evidence>
<dbReference type="GO" id="GO:0008410">
    <property type="term" value="F:CoA-transferase activity"/>
    <property type="evidence" value="ECO:0007669"/>
    <property type="project" value="TreeGrafter"/>
</dbReference>
<keyword evidence="3" id="KW-1185">Reference proteome</keyword>
<proteinExistence type="predicted"/>
<accession>A0A059FZL3</accession>
<dbReference type="PATRIC" id="fig|1280951.3.peg.877"/>